<dbReference type="AlphaFoldDB" id="A0A836LKB4"/>
<evidence type="ECO:0000313" key="4">
    <source>
        <dbReference type="Proteomes" id="UP000674318"/>
    </source>
</evidence>
<dbReference type="EMBL" id="JAFJZO010000006">
    <property type="protein sequence ID" value="KAG5511149.1"/>
    <property type="molecule type" value="Genomic_DNA"/>
</dbReference>
<evidence type="ECO:0000256" key="1">
    <source>
        <dbReference type="SAM" id="MobiDB-lite"/>
    </source>
</evidence>
<feature type="region of interest" description="Disordered" evidence="1">
    <location>
        <begin position="248"/>
        <end position="325"/>
    </location>
</feature>
<feature type="compositionally biased region" description="Polar residues" evidence="1">
    <location>
        <begin position="287"/>
        <end position="298"/>
    </location>
</feature>
<keyword evidence="4" id="KW-1185">Reference proteome</keyword>
<feature type="region of interest" description="Disordered" evidence="1">
    <location>
        <begin position="44"/>
        <end position="70"/>
    </location>
</feature>
<feature type="compositionally biased region" description="Low complexity" evidence="1">
    <location>
        <begin position="312"/>
        <end position="325"/>
    </location>
</feature>
<feature type="domain" description="PH-like" evidence="2">
    <location>
        <begin position="402"/>
        <end position="502"/>
    </location>
</feature>
<dbReference type="Proteomes" id="UP000674318">
    <property type="component" value="Chromosome 6"/>
</dbReference>
<gene>
    <name evidence="3" type="ORF">JKF63_07090</name>
</gene>
<name>A0A836LKB4_9TRYP</name>
<reference evidence="3 4" key="1">
    <citation type="submission" date="2021-02" db="EMBL/GenBank/DDBJ databases">
        <title>Porcisia hertigi Genome sequencing and assembly.</title>
        <authorList>
            <person name="Almutairi H."/>
            <person name="Gatherer D."/>
        </authorList>
    </citation>
    <scope>NUCLEOTIDE SEQUENCE [LARGE SCALE GENOMIC DNA]</scope>
    <source>
        <strain evidence="3 4">C119</strain>
    </source>
</reference>
<dbReference type="KEGG" id="phet:94293109"/>
<dbReference type="GeneID" id="94293109"/>
<dbReference type="OrthoDB" id="252791at2759"/>
<protein>
    <recommendedName>
        <fullName evidence="2">PH-like domain-containing protein</fullName>
    </recommendedName>
</protein>
<proteinExistence type="predicted"/>
<dbReference type="RefSeq" id="XP_067759470.1">
    <property type="nucleotide sequence ID" value="XM_067903032.1"/>
</dbReference>
<sequence length="504" mass="54054">MAPRNGPRVKVISPNSETIDMSRSVSVASSVYSSGHLTPGAVSLLRSGPRRGGQQRGDNGMTHGDHPAAMDVAPQTKCGVLRTMGVNVLHETSSYHDKGALYGHTLSSAQVPAGTTTTAAAAASGCSGKGVRSAPTRRSLPNFFEEADLSNGGGTEKRQRPPQTGTSRSHSRSYPATTPALGQRQQSLSRRRAEDEDAIRRATAAFERAGCAVLRRPFRGGSVVTTTTTTTTGSRTADSVLGANTSSLPVQQEQQQPERPGLCLPPTIPITAHKRRHRSEDGDYSDKNSSLGSTTSSYKRGRSWAEPPSRMQAPSQQPTPASQSAFYRAPSMGENAEKRTAVPRVCPGMFTGLSAIPVDEKLFVNANESHTNHTPKSLAASTAGLANTVVAAGGGAQQHRYCVRPLWSLVGTFKTSLSGLVTIDFNKECLRWSQRNPKGGHQTINVPLASMLDVFTTKVVQEDEHIEERQFTVVARTSTRPSQVVFGFSTVSEANHMRNILKRR</sequence>
<evidence type="ECO:0000313" key="3">
    <source>
        <dbReference type="EMBL" id="KAG5511149.1"/>
    </source>
</evidence>
<evidence type="ECO:0000259" key="2">
    <source>
        <dbReference type="Pfam" id="PF23732"/>
    </source>
</evidence>
<organism evidence="3 4">
    <name type="scientific">Porcisia hertigi</name>
    <dbReference type="NCBI Taxonomy" id="2761500"/>
    <lineage>
        <taxon>Eukaryota</taxon>
        <taxon>Discoba</taxon>
        <taxon>Euglenozoa</taxon>
        <taxon>Kinetoplastea</taxon>
        <taxon>Metakinetoplastina</taxon>
        <taxon>Trypanosomatida</taxon>
        <taxon>Trypanosomatidae</taxon>
        <taxon>Leishmaniinae</taxon>
        <taxon>Porcisia</taxon>
    </lineage>
</organism>
<feature type="compositionally biased region" description="Polar residues" evidence="1">
    <location>
        <begin position="161"/>
        <end position="176"/>
    </location>
</feature>
<dbReference type="InterPro" id="IPR057317">
    <property type="entry name" value="PH-like_tryp"/>
</dbReference>
<feature type="region of interest" description="Disordered" evidence="1">
    <location>
        <begin position="121"/>
        <end position="196"/>
    </location>
</feature>
<accession>A0A836LKB4</accession>
<comment type="caution">
    <text evidence="3">The sequence shown here is derived from an EMBL/GenBank/DDBJ whole genome shotgun (WGS) entry which is preliminary data.</text>
</comment>
<dbReference type="Pfam" id="PF23732">
    <property type="entry name" value="PH_22"/>
    <property type="match status" value="1"/>
</dbReference>